<protein>
    <recommendedName>
        <fullName evidence="3">DUF1364 family protein</fullName>
    </recommendedName>
</protein>
<dbReference type="AlphaFoldDB" id="A0A1E8PMP1"/>
<gene>
    <name evidence="1" type="ORF">BA896_023245</name>
</gene>
<dbReference type="EMBL" id="MAQB02000003">
    <property type="protein sequence ID" value="OFJ47578.1"/>
    <property type="molecule type" value="Genomic_DNA"/>
</dbReference>
<comment type="caution">
    <text evidence="1">The sequence shown here is derived from an EMBL/GenBank/DDBJ whole genome shotgun (WGS) entry which is preliminary data.</text>
</comment>
<dbReference type="Proteomes" id="UP000092634">
    <property type="component" value="Unassembled WGS sequence"/>
</dbReference>
<dbReference type="Gene3D" id="3.30.50.20">
    <property type="entry name" value="prophage-derive protein ybcO"/>
    <property type="match status" value="1"/>
</dbReference>
<proteinExistence type="predicted"/>
<accession>A0A1E8PMP1</accession>
<evidence type="ECO:0008006" key="3">
    <source>
        <dbReference type="Google" id="ProtNLM"/>
    </source>
</evidence>
<dbReference type="InterPro" id="IPR010774">
    <property type="entry name" value="YbcO"/>
</dbReference>
<dbReference type="Pfam" id="PF07102">
    <property type="entry name" value="YbcO"/>
    <property type="match status" value="1"/>
</dbReference>
<organism evidence="1 2">
    <name type="scientific">Janthinobacterium lividum</name>
    <dbReference type="NCBI Taxonomy" id="29581"/>
    <lineage>
        <taxon>Bacteria</taxon>
        <taxon>Pseudomonadati</taxon>
        <taxon>Pseudomonadota</taxon>
        <taxon>Betaproteobacteria</taxon>
        <taxon>Burkholderiales</taxon>
        <taxon>Oxalobacteraceae</taxon>
        <taxon>Janthinobacterium</taxon>
    </lineage>
</organism>
<reference evidence="1 2" key="1">
    <citation type="submission" date="2016-10" db="EMBL/GenBank/DDBJ databases">
        <title>Updated version of Genome Assembly of Janthinobacterium lividum ERGS5:01.</title>
        <authorList>
            <person name="Kumar R."/>
            <person name="Acharya V."/>
            <person name="Singh D."/>
        </authorList>
    </citation>
    <scope>NUCLEOTIDE SEQUENCE [LARGE SCALE GENOMIC DNA]</scope>
    <source>
        <strain evidence="1 2">ERGS5:01</strain>
    </source>
</reference>
<sequence length="70" mass="7400">MGLKSPDTAAAFGCSECHDVLDGRRQRQTELSMVSLEAAFRSAVGHAHEILRSMDLLAAATATTHNCGGQ</sequence>
<name>A0A1E8PMP1_9BURK</name>
<evidence type="ECO:0000313" key="1">
    <source>
        <dbReference type="EMBL" id="OFJ47578.1"/>
    </source>
</evidence>
<evidence type="ECO:0000313" key="2">
    <source>
        <dbReference type="Proteomes" id="UP000092634"/>
    </source>
</evidence>